<protein>
    <submittedName>
        <fullName evidence="1">Uncharacterized protein</fullName>
    </submittedName>
</protein>
<reference evidence="1 2" key="1">
    <citation type="journal article" date="2016" name="Nat. Commun.">
        <title>Thousands of microbial genomes shed light on interconnected biogeochemical processes in an aquifer system.</title>
        <authorList>
            <person name="Anantharaman K."/>
            <person name="Brown C.T."/>
            <person name="Hug L.A."/>
            <person name="Sharon I."/>
            <person name="Castelle C.J."/>
            <person name="Probst A.J."/>
            <person name="Thomas B.C."/>
            <person name="Singh A."/>
            <person name="Wilkins M.J."/>
            <person name="Karaoz U."/>
            <person name="Brodie E.L."/>
            <person name="Williams K.H."/>
            <person name="Hubbard S.S."/>
            <person name="Banfield J.F."/>
        </authorList>
    </citation>
    <scope>NUCLEOTIDE SEQUENCE [LARGE SCALE GENOMIC DNA]</scope>
</reference>
<gene>
    <name evidence="1" type="ORF">A2W54_04580</name>
</gene>
<dbReference type="AlphaFoldDB" id="A0A1F5WRZ9"/>
<evidence type="ECO:0000313" key="1">
    <source>
        <dbReference type="EMBL" id="OGF78442.1"/>
    </source>
</evidence>
<evidence type="ECO:0000313" key="2">
    <source>
        <dbReference type="Proteomes" id="UP000178425"/>
    </source>
</evidence>
<accession>A0A1F5WRZ9</accession>
<sequence>MGFVFIVAGLIGLAVALYWPRPFDVSGETRNRMTQKDFDELVEKLLRCPMMYKGLVFTEVKHVQPFLKEEIEEVLRQYIDIV</sequence>
<comment type="caution">
    <text evidence="1">The sequence shown here is derived from an EMBL/GenBank/DDBJ whole genome shotgun (WGS) entry which is preliminary data.</text>
</comment>
<dbReference type="EMBL" id="MFHI01000028">
    <property type="protein sequence ID" value="OGF78442.1"/>
    <property type="molecule type" value="Genomic_DNA"/>
</dbReference>
<organism evidence="1 2">
    <name type="scientific">Candidatus Giovannonibacteria bacterium RIFCSPHIGHO2_02_43_13</name>
    <dbReference type="NCBI Taxonomy" id="1798330"/>
    <lineage>
        <taxon>Bacteria</taxon>
        <taxon>Candidatus Giovannoniibacteriota</taxon>
    </lineage>
</organism>
<proteinExistence type="predicted"/>
<name>A0A1F5WRZ9_9BACT</name>
<dbReference type="Proteomes" id="UP000178425">
    <property type="component" value="Unassembled WGS sequence"/>
</dbReference>